<dbReference type="KEGG" id="emp:EZMO1_1345"/>
<feature type="chain" id="PRO_5007493160" evidence="1">
    <location>
        <begin position="24"/>
        <end position="313"/>
    </location>
</feature>
<name>A0A142B9V9_9GAMM</name>
<feature type="signal peptide" evidence="1">
    <location>
        <begin position="1"/>
        <end position="23"/>
    </location>
</feature>
<keyword evidence="1" id="KW-0732">Signal</keyword>
<gene>
    <name evidence="2" type="ORF">EZMO1_1345</name>
</gene>
<dbReference type="PATRIC" id="fig|570277.3.peg.1476"/>
<protein>
    <submittedName>
        <fullName evidence="2">Uncharacterized protein</fullName>
    </submittedName>
</protein>
<organism evidence="2 3">
    <name type="scientific">Endozoicomonas montiporae CL-33</name>
    <dbReference type="NCBI Taxonomy" id="570277"/>
    <lineage>
        <taxon>Bacteria</taxon>
        <taxon>Pseudomonadati</taxon>
        <taxon>Pseudomonadota</taxon>
        <taxon>Gammaproteobacteria</taxon>
        <taxon>Oceanospirillales</taxon>
        <taxon>Endozoicomonadaceae</taxon>
        <taxon>Endozoicomonas</taxon>
    </lineage>
</organism>
<evidence type="ECO:0000313" key="2">
    <source>
        <dbReference type="EMBL" id="AMO55535.1"/>
    </source>
</evidence>
<dbReference type="EMBL" id="CP013251">
    <property type="protein sequence ID" value="AMO55535.1"/>
    <property type="molecule type" value="Genomic_DNA"/>
</dbReference>
<evidence type="ECO:0000313" key="3">
    <source>
        <dbReference type="Proteomes" id="UP000071065"/>
    </source>
</evidence>
<dbReference type="Proteomes" id="UP000071065">
    <property type="component" value="Chromosome"/>
</dbReference>
<dbReference type="AlphaFoldDB" id="A0A142B9V9"/>
<proteinExistence type="predicted"/>
<reference evidence="2 3" key="1">
    <citation type="journal article" date="2016" name="Front. Microbiol.">
        <title>Genomic Insight into the Host-Endosymbiont Relationship of Endozoicomonas montiporae CL-33(T) with its Coral Host.</title>
        <authorList>
            <person name="Ding J.-Y."/>
            <person name="Shiu J.-H."/>
            <person name="Chen W.-M."/>
            <person name="Chiang Y.-R."/>
            <person name="Tang S.-L."/>
        </authorList>
    </citation>
    <scope>NUCLEOTIDE SEQUENCE [LARGE SCALE GENOMIC DNA]</scope>
    <source>
        <strain evidence="2 3">CL-33</strain>
    </source>
</reference>
<accession>A0A142B9V9</accession>
<sequence length="313" mass="32678">MHTRYFSACILFVCLCTFISVHASDESSKHTESLVSHGLHEVIQKSQWVVMPMLTGLAGGMANSGKSNPWSVSGGMIVGMGMGIADELNHYLAGNNAYYLSSGVMGAATASNLPLPHYVNQLCGFVVGALAAGGYLNGLEKYGGALVSGAVNGAILGGMAGAGAGGVAGLADEVMSICDLTDNKPLSTALSGVTQLKILGPMVSSGLGHLPLIGQAYSEMVHQFTVPYLLESAGVVWAGFCLFTQGHNGVLSYLCTTMEPFQRESAHSDLELVQGMDASLAEIVDEDFIQKMSRIQALTIILNSAVERLPTAL</sequence>
<evidence type="ECO:0000256" key="1">
    <source>
        <dbReference type="SAM" id="SignalP"/>
    </source>
</evidence>